<evidence type="ECO:0000313" key="1">
    <source>
        <dbReference type="EMBL" id="CAF2056975.1"/>
    </source>
</evidence>
<dbReference type="Proteomes" id="UP001295469">
    <property type="component" value="Chromosome C06"/>
</dbReference>
<accession>A0A816Q8D1</accession>
<dbReference type="AlphaFoldDB" id="A0A816Q8D1"/>
<protein>
    <submittedName>
        <fullName evidence="1">(rape) hypothetical protein</fullName>
    </submittedName>
</protein>
<sequence>MLKKNHDYKNYPFQQKDTNLLVNRSHLRVWIRHLRNPPRSDLVHSTRHDSERG</sequence>
<name>A0A816Q8D1_BRANA</name>
<reference evidence="1" key="1">
    <citation type="submission" date="2021-01" db="EMBL/GenBank/DDBJ databases">
        <authorList>
            <consortium name="Genoscope - CEA"/>
            <person name="William W."/>
        </authorList>
    </citation>
    <scope>NUCLEOTIDE SEQUENCE</scope>
</reference>
<gene>
    <name evidence="1" type="ORF">DARMORV10_C06P14430.1</name>
</gene>
<organism evidence="1">
    <name type="scientific">Brassica napus</name>
    <name type="common">Rape</name>
    <dbReference type="NCBI Taxonomy" id="3708"/>
    <lineage>
        <taxon>Eukaryota</taxon>
        <taxon>Viridiplantae</taxon>
        <taxon>Streptophyta</taxon>
        <taxon>Embryophyta</taxon>
        <taxon>Tracheophyta</taxon>
        <taxon>Spermatophyta</taxon>
        <taxon>Magnoliopsida</taxon>
        <taxon>eudicotyledons</taxon>
        <taxon>Gunneridae</taxon>
        <taxon>Pentapetalae</taxon>
        <taxon>rosids</taxon>
        <taxon>malvids</taxon>
        <taxon>Brassicales</taxon>
        <taxon>Brassicaceae</taxon>
        <taxon>Brassiceae</taxon>
        <taxon>Brassica</taxon>
    </lineage>
</organism>
<proteinExistence type="predicted"/>
<dbReference type="EMBL" id="HG994370">
    <property type="protein sequence ID" value="CAF2056975.1"/>
    <property type="molecule type" value="Genomic_DNA"/>
</dbReference>